<protein>
    <recommendedName>
        <fullName evidence="1">Phosphotriesterase-related protein</fullName>
    </recommendedName>
    <alternativeName>
        <fullName evidence="4">Parathion hydrolase-related protein</fullName>
    </alternativeName>
</protein>
<feature type="binding site" evidence="5">
    <location>
        <position position="170"/>
    </location>
    <ligand>
        <name>a divalent metal cation</name>
        <dbReference type="ChEBI" id="CHEBI:60240"/>
        <label>2</label>
    </ligand>
</feature>
<dbReference type="GO" id="GO:0016788">
    <property type="term" value="F:hydrolase activity, acting on ester bonds"/>
    <property type="evidence" value="ECO:0007669"/>
    <property type="project" value="InterPro"/>
</dbReference>
<dbReference type="InterPro" id="IPR032466">
    <property type="entry name" value="Metal_Hydrolase"/>
</dbReference>
<dbReference type="AlphaFoldDB" id="A0A034VPI0"/>
<comment type="caution">
    <text evidence="6">Lacks conserved residue(s) required for the propagation of feature annotation.</text>
</comment>
<evidence type="ECO:0000256" key="4">
    <source>
        <dbReference type="ARBA" id="ARBA00029607"/>
    </source>
</evidence>
<dbReference type="CDD" id="cd00530">
    <property type="entry name" value="PTE"/>
    <property type="match status" value="1"/>
</dbReference>
<feature type="binding site" evidence="5">
    <location>
        <position position="231"/>
    </location>
    <ligand>
        <name>a divalent metal cation</name>
        <dbReference type="ChEBI" id="CHEBI:60240"/>
        <label>2</label>
    </ligand>
</feature>
<dbReference type="PROSITE" id="PS01322">
    <property type="entry name" value="PHOSPHOTRIESTERASE_1"/>
    <property type="match status" value="1"/>
</dbReference>
<feature type="binding site" evidence="5">
    <location>
        <position position="24"/>
    </location>
    <ligand>
        <name>a divalent metal cation</name>
        <dbReference type="ChEBI" id="CHEBI:60240"/>
        <label>1</label>
    </ligand>
</feature>
<evidence type="ECO:0000313" key="7">
    <source>
        <dbReference type="EMBL" id="JAC44384.1"/>
    </source>
</evidence>
<dbReference type="Gene3D" id="3.20.20.140">
    <property type="entry name" value="Metal-dependent hydrolases"/>
    <property type="match status" value="1"/>
</dbReference>
<organism evidence="7">
    <name type="scientific">Bactrocera dorsalis</name>
    <name type="common">Oriental fruit fly</name>
    <name type="synonym">Dacus dorsalis</name>
    <dbReference type="NCBI Taxonomy" id="27457"/>
    <lineage>
        <taxon>Eukaryota</taxon>
        <taxon>Metazoa</taxon>
        <taxon>Ecdysozoa</taxon>
        <taxon>Arthropoda</taxon>
        <taxon>Hexapoda</taxon>
        <taxon>Insecta</taxon>
        <taxon>Pterygota</taxon>
        <taxon>Neoptera</taxon>
        <taxon>Endopterygota</taxon>
        <taxon>Diptera</taxon>
        <taxon>Brachycera</taxon>
        <taxon>Muscomorpha</taxon>
        <taxon>Tephritoidea</taxon>
        <taxon>Tephritidae</taxon>
        <taxon>Bactrocera</taxon>
        <taxon>Bactrocera</taxon>
    </lineage>
</organism>
<evidence type="ECO:0000256" key="3">
    <source>
        <dbReference type="ARBA" id="ARBA00022801"/>
    </source>
</evidence>
<dbReference type="EMBL" id="GAKP01014568">
    <property type="protein sequence ID" value="JAC44384.1"/>
    <property type="molecule type" value="Transcribed_RNA"/>
</dbReference>
<dbReference type="OrthoDB" id="9998343at2759"/>
<dbReference type="Pfam" id="PF02126">
    <property type="entry name" value="PTE"/>
    <property type="match status" value="1"/>
</dbReference>
<accession>A0A034VPI0</accession>
<dbReference type="InterPro" id="IPR001559">
    <property type="entry name" value="Phosphotriesterase"/>
</dbReference>
<dbReference type="PANTHER" id="PTHR10819:SF3">
    <property type="entry name" value="PHOSPHOTRIESTERASE-RELATED PROTEIN"/>
    <property type="match status" value="1"/>
</dbReference>
<dbReference type="GO" id="GO:0008270">
    <property type="term" value="F:zinc ion binding"/>
    <property type="evidence" value="ECO:0007669"/>
    <property type="project" value="InterPro"/>
</dbReference>
<reference evidence="7" key="1">
    <citation type="journal article" date="2014" name="BMC Genomics">
        <title>Characterizing the developmental transcriptome of the oriental fruit fly, Bactrocera dorsalis (Diptera: Tephritidae) through comparative genomic analysis with Drosophila melanogaster utilizing modENCODE datasets.</title>
        <authorList>
            <person name="Geib S.M."/>
            <person name="Calla B."/>
            <person name="Hall B."/>
            <person name="Hou S."/>
            <person name="Manoukis N.C."/>
        </authorList>
    </citation>
    <scope>NUCLEOTIDE SEQUENCE</scope>
    <source>
        <strain evidence="7">Punador</strain>
    </source>
</reference>
<dbReference type="InterPro" id="IPR017947">
    <property type="entry name" value="AryldialkylPase_Zn-BS"/>
</dbReference>
<proteinExistence type="inferred from homology"/>
<evidence type="ECO:0000256" key="2">
    <source>
        <dbReference type="ARBA" id="ARBA00022723"/>
    </source>
</evidence>
<evidence type="ECO:0000256" key="6">
    <source>
        <dbReference type="PROSITE-ProRule" id="PRU00679"/>
    </source>
</evidence>
<dbReference type="PROSITE" id="PS51347">
    <property type="entry name" value="PHOSPHOTRIESTERASE_2"/>
    <property type="match status" value="1"/>
</dbReference>
<name>A0A034VPI0_BACDO</name>
<dbReference type="SUPFAM" id="SSF51556">
    <property type="entry name" value="Metallo-dependent hydrolases"/>
    <property type="match status" value="1"/>
</dbReference>
<sequence length="351" mass="39581">MPIVQTVLGPIDPNLLGRTLTHEHLALDFEGFYCEPPEEFKPYLKQKISLETVGYVRQYPYSSHENIHFHDEEAHEAVRKDIQLYKKYGGGSIVENSSHGLKRNLELMVDVAKSTGVHVIAGTGHYVHNLQEKDHLGMTVEQLTDLYSREIITGVEVEGVGMVKCGYIGEVGSVYPLHDFEKRAIRATGEIQEVLGCGVSFHPGRDAEAPFEIMRLYLEAGGRADKAIMSHVDRTLLDIDQVLEFAKLGSYIQYDLFGIECSFYQLNSTVDMPSDGQRLSNVLKLLEEGLVNRVLLSHDVHTKHRLTSYGGHGYHHVYMNILPRMFARGVSVEDVEQITVTNPANWLQFNI</sequence>
<dbReference type="PANTHER" id="PTHR10819">
    <property type="entry name" value="PHOSPHOTRIESTERASE-RELATED"/>
    <property type="match status" value="1"/>
</dbReference>
<keyword evidence="3" id="KW-0378">Hydrolase</keyword>
<evidence type="ECO:0000256" key="1">
    <source>
        <dbReference type="ARBA" id="ARBA00020475"/>
    </source>
</evidence>
<comment type="cofactor">
    <cofactor evidence="5">
        <name>a divalent metal cation</name>
        <dbReference type="ChEBI" id="CHEBI:60240"/>
    </cofactor>
    <text evidence="5">Binds 2 divalent metal cations per subunit.</text>
</comment>
<feature type="binding site" evidence="5">
    <location>
        <position position="170"/>
    </location>
    <ligand>
        <name>a divalent metal cation</name>
        <dbReference type="ChEBI" id="CHEBI:60240"/>
        <label>1</label>
    </ligand>
</feature>
<feature type="binding site" evidence="5">
    <location>
        <position position="22"/>
    </location>
    <ligand>
        <name>a divalent metal cation</name>
        <dbReference type="ChEBI" id="CHEBI:60240"/>
        <label>1</label>
    </ligand>
</feature>
<comment type="similarity">
    <text evidence="6">Belongs to the metallo-dependent hydrolases superfamily. Phosphotriesterase family.</text>
</comment>
<evidence type="ECO:0000256" key="5">
    <source>
        <dbReference type="PIRSR" id="PIRSR601559-52"/>
    </source>
</evidence>
<feature type="binding site" evidence="5">
    <location>
        <position position="202"/>
    </location>
    <ligand>
        <name>a divalent metal cation</name>
        <dbReference type="ChEBI" id="CHEBI:60240"/>
        <label>2</label>
    </ligand>
</feature>
<keyword evidence="2 5" id="KW-0479">Metal-binding</keyword>
<gene>
    <name evidence="7" type="primary">PTER</name>
</gene>
<feature type="binding site" evidence="5">
    <location>
        <position position="299"/>
    </location>
    <ligand>
        <name>a divalent metal cation</name>
        <dbReference type="ChEBI" id="CHEBI:60240"/>
        <label>1</label>
    </ligand>
</feature>